<keyword evidence="2" id="KW-1185">Reference proteome</keyword>
<dbReference type="Gramene" id="TKW35460">
    <property type="protein sequence ID" value="TKW35460"/>
    <property type="gene ID" value="SEVIR_2G374100v2"/>
</dbReference>
<evidence type="ECO:0000313" key="2">
    <source>
        <dbReference type="Proteomes" id="UP000298652"/>
    </source>
</evidence>
<name>A0A4U6VZG6_SETVI</name>
<proteinExistence type="predicted"/>
<dbReference type="PANTHER" id="PTHR31286:SF167">
    <property type="entry name" value="OS09G0268800 PROTEIN"/>
    <property type="match status" value="1"/>
</dbReference>
<evidence type="ECO:0000313" key="1">
    <source>
        <dbReference type="EMBL" id="TKW35460.1"/>
    </source>
</evidence>
<organism evidence="1 2">
    <name type="scientific">Setaria viridis</name>
    <name type="common">Green bristlegrass</name>
    <name type="synonym">Setaria italica subsp. viridis</name>
    <dbReference type="NCBI Taxonomy" id="4556"/>
    <lineage>
        <taxon>Eukaryota</taxon>
        <taxon>Viridiplantae</taxon>
        <taxon>Streptophyta</taxon>
        <taxon>Embryophyta</taxon>
        <taxon>Tracheophyta</taxon>
        <taxon>Spermatophyta</taxon>
        <taxon>Magnoliopsida</taxon>
        <taxon>Liliopsida</taxon>
        <taxon>Poales</taxon>
        <taxon>Poaceae</taxon>
        <taxon>PACMAD clade</taxon>
        <taxon>Panicoideae</taxon>
        <taxon>Panicodae</taxon>
        <taxon>Paniceae</taxon>
        <taxon>Cenchrinae</taxon>
        <taxon>Setaria</taxon>
    </lineage>
</organism>
<dbReference type="EMBL" id="CM016553">
    <property type="protein sequence ID" value="TKW35460.1"/>
    <property type="molecule type" value="Genomic_DNA"/>
</dbReference>
<dbReference type="PANTHER" id="PTHR31286">
    <property type="entry name" value="GLYCINE-RICH CELL WALL STRUCTURAL PROTEIN 1.8-LIKE"/>
    <property type="match status" value="1"/>
</dbReference>
<dbReference type="AlphaFoldDB" id="A0A4U6VZG6"/>
<dbReference type="Proteomes" id="UP000298652">
    <property type="component" value="Chromosome 2"/>
</dbReference>
<dbReference type="InterPro" id="IPR040256">
    <property type="entry name" value="At4g02000-like"/>
</dbReference>
<reference evidence="1" key="1">
    <citation type="submission" date="2019-03" db="EMBL/GenBank/DDBJ databases">
        <title>WGS assembly of Setaria viridis.</title>
        <authorList>
            <person name="Huang P."/>
            <person name="Jenkins J."/>
            <person name="Grimwood J."/>
            <person name="Barry K."/>
            <person name="Healey A."/>
            <person name="Mamidi S."/>
            <person name="Sreedasyam A."/>
            <person name="Shu S."/>
            <person name="Feldman M."/>
            <person name="Wu J."/>
            <person name="Yu Y."/>
            <person name="Chen C."/>
            <person name="Johnson J."/>
            <person name="Rokhsar D."/>
            <person name="Baxter I."/>
            <person name="Schmutz J."/>
            <person name="Brutnell T."/>
            <person name="Kellogg E."/>
        </authorList>
    </citation>
    <scope>NUCLEOTIDE SEQUENCE [LARGE SCALE GENOMIC DNA]</scope>
</reference>
<sequence length="121" mass="13708">MKKVWKLHEEMDESPVKAEVGKKFILEFSVEGDYKHVIMGGPWQYKVEGITAGTDPSAALFTNVPMWVQFRNIAFYLLTKKLAHDLGESLGTTMMIDSSARGPINNKFLRTRVQLPLFMAS</sequence>
<accession>A0A4U6VZG6</accession>
<gene>
    <name evidence="1" type="ORF">SEVIR_2G374100v2</name>
</gene>
<protein>
    <submittedName>
        <fullName evidence="1">Uncharacterized protein</fullName>
    </submittedName>
</protein>